<evidence type="ECO:0000313" key="2">
    <source>
        <dbReference type="Proteomes" id="UP000070687"/>
    </source>
</evidence>
<reference evidence="1 2" key="1">
    <citation type="submission" date="2016-01" db="EMBL/GenBank/DDBJ databases">
        <authorList>
            <person name="Oliw E.H."/>
        </authorList>
    </citation>
    <scope>NUCLEOTIDE SEQUENCE [LARGE SCALE GENOMIC DNA]</scope>
    <source>
        <strain evidence="1 2">PSS_7772B</strain>
    </source>
</reference>
<organism evidence="1 2">
    <name type="scientific">Gardnerella vaginalis</name>
    <dbReference type="NCBI Taxonomy" id="2702"/>
    <lineage>
        <taxon>Bacteria</taxon>
        <taxon>Bacillati</taxon>
        <taxon>Actinomycetota</taxon>
        <taxon>Actinomycetes</taxon>
        <taxon>Bifidobacteriales</taxon>
        <taxon>Bifidobacteriaceae</taxon>
        <taxon>Gardnerella</taxon>
    </lineage>
</organism>
<dbReference type="EMBL" id="LRQB01000003">
    <property type="protein sequence ID" value="KXA23007.1"/>
    <property type="molecule type" value="Genomic_DNA"/>
</dbReference>
<dbReference type="AlphaFoldDB" id="A0A133P357"/>
<sequence length="48" mass="5917">MSMNNWHNRSFAKFSKFYYSTILLPILRNNYMLIVSRRVFNGMYEKAY</sequence>
<gene>
    <name evidence="1" type="ORF">HMPREF3208_00036</name>
</gene>
<comment type="caution">
    <text evidence="1">The sequence shown here is derived from an EMBL/GenBank/DDBJ whole genome shotgun (WGS) entry which is preliminary data.</text>
</comment>
<dbReference type="PATRIC" id="fig|2702.100.peg.35"/>
<protein>
    <submittedName>
        <fullName evidence="1">Uncharacterized protein</fullName>
    </submittedName>
</protein>
<evidence type="ECO:0000313" key="1">
    <source>
        <dbReference type="EMBL" id="KXA23007.1"/>
    </source>
</evidence>
<proteinExistence type="predicted"/>
<dbReference type="Proteomes" id="UP000070687">
    <property type="component" value="Unassembled WGS sequence"/>
</dbReference>
<name>A0A133P357_GARVA</name>
<accession>A0A133P357</accession>